<sequence>MCYRVCIQVCMINAGFYARSSIGYMHLFFLYKEYNYIFLFSNSLTDLFFNRIMIEMCFSFSALTASNNHYSPYLYK</sequence>
<dbReference type="Proteomes" id="UP000243670">
    <property type="component" value="Nucleomorph 2"/>
</dbReference>
<organism evidence="1 2">
    <name type="scientific">Lotharella oceanica</name>
    <dbReference type="NCBI Taxonomy" id="641309"/>
    <lineage>
        <taxon>Eukaryota</taxon>
        <taxon>Sar</taxon>
        <taxon>Rhizaria</taxon>
        <taxon>Cercozoa</taxon>
        <taxon>Chlorarachniophyceae</taxon>
        <taxon>Lotharella</taxon>
    </lineage>
</organism>
<dbReference type="AlphaFoldDB" id="A0A060DGD6"/>
<keyword evidence="1" id="KW-0542">Nucleomorph</keyword>
<name>A0A060DGD6_9EUKA</name>
<geneLocation type="nucleomorph" evidence="1"/>
<reference evidence="1 2" key="1">
    <citation type="journal article" date="2014" name="BMC Genomics">
        <title>Nucleomorph and plastid genome sequences of the chlorarachniophyte Lotharella oceanica: convergent reductive evolution and frequent recombination in nucleomorph-bearing algae.</title>
        <authorList>
            <person name="Tanifuji G."/>
            <person name="Onodera N.T."/>
            <person name="Brown M.W."/>
            <person name="Curtis B.A."/>
            <person name="Roger A.J."/>
            <person name="Ka-Shu Wong G."/>
            <person name="Melkonian M."/>
            <person name="Archibald J.M."/>
        </authorList>
    </citation>
    <scope>NUCLEOTIDE SEQUENCE [LARGE SCALE GENOMIC DNA]</scope>
    <source>
        <strain evidence="1 2">CCMP622</strain>
    </source>
</reference>
<dbReference type="EMBL" id="CP006628">
    <property type="protein sequence ID" value="AIB09863.1"/>
    <property type="molecule type" value="Genomic_DNA"/>
</dbReference>
<gene>
    <name evidence="1" type="ORF">M951_chr2171</name>
</gene>
<protein>
    <submittedName>
        <fullName evidence="1">Uncharacterized protein</fullName>
    </submittedName>
</protein>
<accession>A0A060DGD6</accession>
<evidence type="ECO:0000313" key="1">
    <source>
        <dbReference type="EMBL" id="AIB09863.1"/>
    </source>
</evidence>
<proteinExistence type="predicted"/>
<evidence type="ECO:0000313" key="2">
    <source>
        <dbReference type="Proteomes" id="UP000243670"/>
    </source>
</evidence>